<evidence type="ECO:0000313" key="3">
    <source>
        <dbReference type="Proteomes" id="UP000577707"/>
    </source>
</evidence>
<reference evidence="2 3" key="1">
    <citation type="submission" date="2020-08" db="EMBL/GenBank/DDBJ databases">
        <title>Genomic Encyclopedia of Type Strains, Phase III (KMG-III): the genomes of soil and plant-associated and newly described type strains.</title>
        <authorList>
            <person name="Whitman W."/>
        </authorList>
    </citation>
    <scope>NUCLEOTIDE SEQUENCE [LARGE SCALE GENOMIC DNA]</scope>
    <source>
        <strain evidence="2 3">CECT 3302</strain>
    </source>
</reference>
<protein>
    <submittedName>
        <fullName evidence="2">Putative membrane protein YhdT</fullName>
    </submittedName>
</protein>
<feature type="transmembrane region" description="Helical" evidence="1">
    <location>
        <begin position="12"/>
        <end position="33"/>
    </location>
</feature>
<dbReference type="EMBL" id="JACHXG010000007">
    <property type="protein sequence ID" value="MBB3090411.1"/>
    <property type="molecule type" value="Genomic_DNA"/>
</dbReference>
<feature type="transmembrane region" description="Helical" evidence="1">
    <location>
        <begin position="112"/>
        <end position="129"/>
    </location>
</feature>
<dbReference type="Proteomes" id="UP000577707">
    <property type="component" value="Unassembled WGS sequence"/>
</dbReference>
<evidence type="ECO:0000313" key="2">
    <source>
        <dbReference type="EMBL" id="MBB3090411.1"/>
    </source>
</evidence>
<accession>A0A7W5A6C8</accession>
<keyword evidence="1" id="KW-0472">Membrane</keyword>
<keyword evidence="3" id="KW-1185">Reference proteome</keyword>
<sequence length="147" mass="15749">MIATAPAKTRSGPHLVLLTVYAIFALAAGARSLVQVFTRFNEAPIAYSLSVVAAATYVAGWFAIRRAAAGSEGFAKIMLWLELAGVVVVGVLSLAVPSWFPDDSVWSKFGSGYGFVPALLPILGLLWLWKVNPKETDESVDSHRDLA</sequence>
<keyword evidence="1" id="KW-1133">Transmembrane helix</keyword>
<keyword evidence="1" id="KW-0812">Transmembrane</keyword>
<evidence type="ECO:0000256" key="1">
    <source>
        <dbReference type="SAM" id="Phobius"/>
    </source>
</evidence>
<gene>
    <name evidence="2" type="ORF">FHS12_003369</name>
</gene>
<dbReference type="RefSeq" id="WP_183547171.1">
    <property type="nucleotide sequence ID" value="NZ_BMQT01000005.1"/>
</dbReference>
<dbReference type="AlphaFoldDB" id="A0A7W5A6C8"/>
<name>A0A7W5A6C8_9ACTN</name>
<proteinExistence type="predicted"/>
<comment type="caution">
    <text evidence="2">The sequence shown here is derived from an EMBL/GenBank/DDBJ whole genome shotgun (WGS) entry which is preliminary data.</text>
</comment>
<feature type="transmembrane region" description="Helical" evidence="1">
    <location>
        <begin position="45"/>
        <end position="65"/>
    </location>
</feature>
<organism evidence="2 3">
    <name type="scientific">Nocardioides albus</name>
    <dbReference type="NCBI Taxonomy" id="1841"/>
    <lineage>
        <taxon>Bacteria</taxon>
        <taxon>Bacillati</taxon>
        <taxon>Actinomycetota</taxon>
        <taxon>Actinomycetes</taxon>
        <taxon>Propionibacteriales</taxon>
        <taxon>Nocardioidaceae</taxon>
        <taxon>Nocardioides</taxon>
    </lineage>
</organism>
<feature type="transmembrane region" description="Helical" evidence="1">
    <location>
        <begin position="77"/>
        <end position="100"/>
    </location>
</feature>